<dbReference type="AlphaFoldDB" id="A0A9P4NZ44"/>
<name>A0A9P4NZ44_9PEZI</name>
<dbReference type="EMBL" id="MU007014">
    <property type="protein sequence ID" value="KAF2435130.1"/>
    <property type="molecule type" value="Genomic_DNA"/>
</dbReference>
<feature type="domain" description="Aminotransferase class I/classII large" evidence="2">
    <location>
        <begin position="17"/>
        <end position="357"/>
    </location>
</feature>
<dbReference type="OrthoDB" id="7042322at2759"/>
<reference evidence="3" key="1">
    <citation type="journal article" date="2020" name="Stud. Mycol.">
        <title>101 Dothideomycetes genomes: a test case for predicting lifestyles and emergence of pathogens.</title>
        <authorList>
            <person name="Haridas S."/>
            <person name="Albert R."/>
            <person name="Binder M."/>
            <person name="Bloem J."/>
            <person name="Labutti K."/>
            <person name="Salamov A."/>
            <person name="Andreopoulos B."/>
            <person name="Baker S."/>
            <person name="Barry K."/>
            <person name="Bills G."/>
            <person name="Bluhm B."/>
            <person name="Cannon C."/>
            <person name="Castanera R."/>
            <person name="Culley D."/>
            <person name="Daum C."/>
            <person name="Ezra D."/>
            <person name="Gonzalez J."/>
            <person name="Henrissat B."/>
            <person name="Kuo A."/>
            <person name="Liang C."/>
            <person name="Lipzen A."/>
            <person name="Lutzoni F."/>
            <person name="Magnuson J."/>
            <person name="Mondo S."/>
            <person name="Nolan M."/>
            <person name="Ohm R."/>
            <person name="Pangilinan J."/>
            <person name="Park H.-J."/>
            <person name="Ramirez L."/>
            <person name="Alfaro M."/>
            <person name="Sun H."/>
            <person name="Tritt A."/>
            <person name="Yoshinaga Y."/>
            <person name="Zwiers L.-H."/>
            <person name="Turgeon B."/>
            <person name="Goodwin S."/>
            <person name="Spatafora J."/>
            <person name="Crous P."/>
            <person name="Grigoriev I."/>
        </authorList>
    </citation>
    <scope>NUCLEOTIDE SEQUENCE</scope>
    <source>
        <strain evidence="3">CBS 130266</strain>
    </source>
</reference>
<dbReference type="CDD" id="cd00609">
    <property type="entry name" value="AAT_like"/>
    <property type="match status" value="1"/>
</dbReference>
<evidence type="ECO:0000313" key="4">
    <source>
        <dbReference type="Proteomes" id="UP000800235"/>
    </source>
</evidence>
<gene>
    <name evidence="3" type="ORF">EJ08DRAFT_656764</name>
</gene>
<dbReference type="InterPro" id="IPR050478">
    <property type="entry name" value="Ethylene_sulfur-biosynth"/>
</dbReference>
<keyword evidence="4" id="KW-1185">Reference proteome</keyword>
<dbReference type="PANTHER" id="PTHR43795:SF39">
    <property type="entry name" value="AMINOTRANSFERASE CLASS I_CLASSII DOMAIN-CONTAINING PROTEIN"/>
    <property type="match status" value="1"/>
</dbReference>
<dbReference type="Gene3D" id="3.40.640.10">
    <property type="entry name" value="Type I PLP-dependent aspartate aminotransferase-like (Major domain)"/>
    <property type="match status" value="1"/>
</dbReference>
<dbReference type="InterPro" id="IPR004839">
    <property type="entry name" value="Aminotransferase_I/II_large"/>
</dbReference>
<protein>
    <submittedName>
        <fullName evidence="3">1-aminocyclopropane-1-carboxylate synthase 1</fullName>
    </submittedName>
</protein>
<organism evidence="3 4">
    <name type="scientific">Tothia fuscella</name>
    <dbReference type="NCBI Taxonomy" id="1048955"/>
    <lineage>
        <taxon>Eukaryota</taxon>
        <taxon>Fungi</taxon>
        <taxon>Dikarya</taxon>
        <taxon>Ascomycota</taxon>
        <taxon>Pezizomycotina</taxon>
        <taxon>Dothideomycetes</taxon>
        <taxon>Pleosporomycetidae</taxon>
        <taxon>Venturiales</taxon>
        <taxon>Cylindrosympodiaceae</taxon>
        <taxon>Tothia</taxon>
    </lineage>
</organism>
<dbReference type="Gene3D" id="3.90.1150.10">
    <property type="entry name" value="Aspartate Aminotransferase, domain 1"/>
    <property type="match status" value="1"/>
</dbReference>
<dbReference type="Pfam" id="PF00155">
    <property type="entry name" value="Aminotran_1_2"/>
    <property type="match status" value="1"/>
</dbReference>
<evidence type="ECO:0000256" key="1">
    <source>
        <dbReference type="ARBA" id="ARBA00022898"/>
    </source>
</evidence>
<proteinExistence type="predicted"/>
<accession>A0A9P4NZ44</accession>
<dbReference type="GO" id="GO:0006520">
    <property type="term" value="P:amino acid metabolic process"/>
    <property type="evidence" value="ECO:0007669"/>
    <property type="project" value="TreeGrafter"/>
</dbReference>
<sequence length="359" mass="39930">MKPPFLPKNCTYNEGPTGTVALRTAMANVVNEYFSPHEDISLDEITFTSGVTVLNESLALALCDPGDSVLLGQPAYGSFGNDLVQRTTVNLTLVNLENVDPFGMEAANLYEEALVEIKEQGIRVKFLMICNPHNPLGACYPKETLVALVKFIVKYNIHLVSDEIYALLVFREIPGRPNFTSVLSLDSEALGATHLVHVMYGMSKDLGCAGLRFGCLISRNAQLNHSLWPMCRFASPSDFSDHIAAHMLADTRFVAEFLAKSRVEIAEAYQRASRHLDKAGIPYYRHGNAGFFIWMDLSHWMPLEEADGDGWQAENILSQRFKESGLVMGTAKSYHGAKPGGFRLIFTLEEYVLEEGIRR</sequence>
<comment type="caution">
    <text evidence="3">The sequence shown here is derived from an EMBL/GenBank/DDBJ whole genome shotgun (WGS) entry which is preliminary data.</text>
</comment>
<dbReference type="SUPFAM" id="SSF53383">
    <property type="entry name" value="PLP-dependent transferases"/>
    <property type="match status" value="1"/>
</dbReference>
<dbReference type="PRINTS" id="PR00753">
    <property type="entry name" value="ACCSYNTHASE"/>
</dbReference>
<dbReference type="InterPro" id="IPR015422">
    <property type="entry name" value="PyrdxlP-dep_Trfase_small"/>
</dbReference>
<evidence type="ECO:0000259" key="2">
    <source>
        <dbReference type="Pfam" id="PF00155"/>
    </source>
</evidence>
<dbReference type="GO" id="GO:0030170">
    <property type="term" value="F:pyridoxal phosphate binding"/>
    <property type="evidence" value="ECO:0007669"/>
    <property type="project" value="InterPro"/>
</dbReference>
<dbReference type="InterPro" id="IPR015424">
    <property type="entry name" value="PyrdxlP-dep_Trfase"/>
</dbReference>
<dbReference type="InterPro" id="IPR015421">
    <property type="entry name" value="PyrdxlP-dep_Trfase_major"/>
</dbReference>
<dbReference type="GO" id="GO:0008483">
    <property type="term" value="F:transaminase activity"/>
    <property type="evidence" value="ECO:0007669"/>
    <property type="project" value="TreeGrafter"/>
</dbReference>
<keyword evidence="1" id="KW-0663">Pyridoxal phosphate</keyword>
<dbReference type="PANTHER" id="PTHR43795">
    <property type="entry name" value="BIFUNCTIONAL ASPARTATE AMINOTRANSFERASE AND GLUTAMATE/ASPARTATE-PREPHENATE AMINOTRANSFERASE-RELATED"/>
    <property type="match status" value="1"/>
</dbReference>
<dbReference type="Proteomes" id="UP000800235">
    <property type="component" value="Unassembled WGS sequence"/>
</dbReference>
<evidence type="ECO:0000313" key="3">
    <source>
        <dbReference type="EMBL" id="KAF2435130.1"/>
    </source>
</evidence>